<dbReference type="GO" id="GO:0005886">
    <property type="term" value="C:plasma membrane"/>
    <property type="evidence" value="ECO:0007669"/>
    <property type="project" value="UniProtKB-SubCell"/>
</dbReference>
<dbReference type="SUPFAM" id="SSF52540">
    <property type="entry name" value="P-loop containing nucleoside triphosphate hydrolases"/>
    <property type="match status" value="1"/>
</dbReference>
<evidence type="ECO:0000256" key="3">
    <source>
        <dbReference type="ARBA" id="ARBA00022448"/>
    </source>
</evidence>
<dbReference type="PROSITE" id="PS50893">
    <property type="entry name" value="ABC_TRANSPORTER_2"/>
    <property type="match status" value="1"/>
</dbReference>
<dbReference type="GO" id="GO:0015833">
    <property type="term" value="P:peptide transport"/>
    <property type="evidence" value="ECO:0007669"/>
    <property type="project" value="InterPro"/>
</dbReference>
<dbReference type="eggNOG" id="COG0444">
    <property type="taxonomic scope" value="Bacteria"/>
</dbReference>
<dbReference type="PANTHER" id="PTHR43297">
    <property type="entry name" value="OLIGOPEPTIDE TRANSPORT ATP-BINDING PROTEIN APPD"/>
    <property type="match status" value="1"/>
</dbReference>
<evidence type="ECO:0000313" key="10">
    <source>
        <dbReference type="Proteomes" id="UP000008229"/>
    </source>
</evidence>
<organism evidence="9 10">
    <name type="scientific">Conexibacter woesei (strain DSM 14684 / CCUG 47730 / CIP 108061 / JCM 11494 / NBRC 100937 / ID131577)</name>
    <dbReference type="NCBI Taxonomy" id="469383"/>
    <lineage>
        <taxon>Bacteria</taxon>
        <taxon>Bacillati</taxon>
        <taxon>Actinomycetota</taxon>
        <taxon>Thermoleophilia</taxon>
        <taxon>Solirubrobacterales</taxon>
        <taxon>Conexibacteraceae</taxon>
        <taxon>Conexibacter</taxon>
    </lineage>
</organism>
<sequence>MSAASVFEVTDLRVTIPRAGTRTNVLDGVSFAVGAGQCLGIVGESGCGKSLALRAAMGLLPPGVERAGGDVRGEGLAMVFQDSHGSLDPTMRVGAFVADTIRRHAGVTRREARGRALELLAAVGIPAPQLRARAYPHELSGGLRQRVAIALALATEPRVLLCDEPTTALDVTLQAQILALLDKARAERGLGMVFVSHDIAVIRQVADVVAVMYAGQIVEIGPAAQVLDRPRHPYARALLDAVPAIDGPIGRFRSVAGSPPDPADYDIACRFRDRCGHRDAACEAPVAGLDGRAPAHSSACVHEHRPATVSEGT</sequence>
<dbReference type="Pfam" id="PF08352">
    <property type="entry name" value="oligo_HPY"/>
    <property type="match status" value="1"/>
</dbReference>
<dbReference type="EMBL" id="CP001854">
    <property type="protein sequence ID" value="ADB50654.1"/>
    <property type="molecule type" value="Genomic_DNA"/>
</dbReference>
<evidence type="ECO:0000256" key="2">
    <source>
        <dbReference type="ARBA" id="ARBA00005417"/>
    </source>
</evidence>
<dbReference type="InterPro" id="IPR003593">
    <property type="entry name" value="AAA+_ATPase"/>
</dbReference>
<accession>D3F5I7</accession>
<reference evidence="10" key="2">
    <citation type="submission" date="2010-01" db="EMBL/GenBank/DDBJ databases">
        <title>The complete genome of Conexibacter woesei DSM 14684.</title>
        <authorList>
            <consortium name="US DOE Joint Genome Institute (JGI-PGF)"/>
            <person name="Lucas S."/>
            <person name="Copeland A."/>
            <person name="Lapidus A."/>
            <person name="Glavina del Rio T."/>
            <person name="Dalin E."/>
            <person name="Tice H."/>
            <person name="Bruce D."/>
            <person name="Goodwin L."/>
            <person name="Pitluck S."/>
            <person name="Kyrpides N."/>
            <person name="Mavromatis K."/>
            <person name="Ivanova N."/>
            <person name="Mikhailova N."/>
            <person name="Chertkov O."/>
            <person name="Brettin T."/>
            <person name="Detter J.C."/>
            <person name="Han C."/>
            <person name="Larimer F."/>
            <person name="Land M."/>
            <person name="Hauser L."/>
            <person name="Markowitz V."/>
            <person name="Cheng J.-F."/>
            <person name="Hugenholtz P."/>
            <person name="Woyke T."/>
            <person name="Wu D."/>
            <person name="Pukall R."/>
            <person name="Steenblock K."/>
            <person name="Schneider S."/>
            <person name="Klenk H.-P."/>
            <person name="Eisen J.A."/>
        </authorList>
    </citation>
    <scope>NUCLEOTIDE SEQUENCE [LARGE SCALE GENOMIC DNA]</scope>
    <source>
        <strain evidence="10">DSM 14684 / CIP 108061 / JCM 11494 / NBRC 100937 / ID131577</strain>
    </source>
</reference>
<dbReference type="InterPro" id="IPR027417">
    <property type="entry name" value="P-loop_NTPase"/>
</dbReference>
<gene>
    <name evidence="9" type="ordered locus">Cwoe_2229</name>
</gene>
<reference evidence="9 10" key="1">
    <citation type="journal article" date="2010" name="Stand. Genomic Sci.">
        <title>Complete genome sequence of Conexibacter woesei type strain (ID131577).</title>
        <authorList>
            <person name="Pukall R."/>
            <person name="Lapidus A."/>
            <person name="Glavina Del Rio T."/>
            <person name="Copeland A."/>
            <person name="Tice H."/>
            <person name="Cheng J.-F."/>
            <person name="Lucas S."/>
            <person name="Chen F."/>
            <person name="Nolan M."/>
            <person name="Bruce D."/>
            <person name="Goodwin L."/>
            <person name="Pitluck S."/>
            <person name="Mavromatis K."/>
            <person name="Ivanova N."/>
            <person name="Ovchinnikova G."/>
            <person name="Pati A."/>
            <person name="Chen A."/>
            <person name="Palaniappan K."/>
            <person name="Land M."/>
            <person name="Hauser L."/>
            <person name="Chang Y.-J."/>
            <person name="Jeffries C.D."/>
            <person name="Chain P."/>
            <person name="Meincke L."/>
            <person name="Sims D."/>
            <person name="Brettin T."/>
            <person name="Detter J.C."/>
            <person name="Rohde M."/>
            <person name="Goeker M."/>
            <person name="Bristow J."/>
            <person name="Eisen J.A."/>
            <person name="Markowitz V."/>
            <person name="Kyrpides N.C."/>
            <person name="Klenk H.-P."/>
            <person name="Hugenholtz P."/>
        </authorList>
    </citation>
    <scope>NUCLEOTIDE SEQUENCE [LARGE SCALE GENOMIC DNA]</scope>
    <source>
        <strain evidence="10">DSM 14684 / CIP 108061 / JCM 11494 / NBRC 100937 / ID131577</strain>
    </source>
</reference>
<dbReference type="CDD" id="cd03257">
    <property type="entry name" value="ABC_NikE_OppD_transporters"/>
    <property type="match status" value="1"/>
</dbReference>
<comment type="similarity">
    <text evidence="2">Belongs to the ABC transporter superfamily.</text>
</comment>
<evidence type="ECO:0000256" key="7">
    <source>
        <dbReference type="ARBA" id="ARBA00023136"/>
    </source>
</evidence>
<keyword evidence="3" id="KW-0813">Transport</keyword>
<dbReference type="Gene3D" id="3.40.50.300">
    <property type="entry name" value="P-loop containing nucleotide triphosphate hydrolases"/>
    <property type="match status" value="1"/>
</dbReference>
<dbReference type="AlphaFoldDB" id="D3F5I7"/>
<dbReference type="InterPro" id="IPR013563">
    <property type="entry name" value="Oligopep_ABC_C"/>
</dbReference>
<keyword evidence="6" id="KW-0067">ATP-binding</keyword>
<keyword evidence="7" id="KW-0472">Membrane</keyword>
<dbReference type="Proteomes" id="UP000008229">
    <property type="component" value="Chromosome"/>
</dbReference>
<evidence type="ECO:0000256" key="1">
    <source>
        <dbReference type="ARBA" id="ARBA00004202"/>
    </source>
</evidence>
<dbReference type="OrthoDB" id="9809030at2"/>
<dbReference type="NCBIfam" id="TIGR01727">
    <property type="entry name" value="oligo_HPY"/>
    <property type="match status" value="1"/>
</dbReference>
<name>D3F5I7_CONWI</name>
<dbReference type="Pfam" id="PF00005">
    <property type="entry name" value="ABC_tran"/>
    <property type="match status" value="1"/>
</dbReference>
<dbReference type="PANTHER" id="PTHR43297:SF2">
    <property type="entry name" value="DIPEPTIDE TRANSPORT ATP-BINDING PROTEIN DPPD"/>
    <property type="match status" value="1"/>
</dbReference>
<dbReference type="SMART" id="SM00382">
    <property type="entry name" value="AAA"/>
    <property type="match status" value="1"/>
</dbReference>
<evidence type="ECO:0000313" key="9">
    <source>
        <dbReference type="EMBL" id="ADB50654.1"/>
    </source>
</evidence>
<dbReference type="RefSeq" id="WP_012933705.1">
    <property type="nucleotide sequence ID" value="NC_013739.1"/>
</dbReference>
<keyword evidence="5" id="KW-0547">Nucleotide-binding</keyword>
<dbReference type="InterPro" id="IPR050388">
    <property type="entry name" value="ABC_Ni/Peptide_Import"/>
</dbReference>
<dbReference type="InterPro" id="IPR003439">
    <property type="entry name" value="ABC_transporter-like_ATP-bd"/>
</dbReference>
<evidence type="ECO:0000256" key="6">
    <source>
        <dbReference type="ARBA" id="ARBA00022840"/>
    </source>
</evidence>
<evidence type="ECO:0000256" key="5">
    <source>
        <dbReference type="ARBA" id="ARBA00022741"/>
    </source>
</evidence>
<dbReference type="KEGG" id="cwo:Cwoe_2229"/>
<dbReference type="HOGENOM" id="CLU_000604_1_23_11"/>
<evidence type="ECO:0000259" key="8">
    <source>
        <dbReference type="PROSITE" id="PS50893"/>
    </source>
</evidence>
<comment type="subcellular location">
    <subcellularLocation>
        <location evidence="1">Cell membrane</location>
        <topology evidence="1">Peripheral membrane protein</topology>
    </subcellularLocation>
</comment>
<proteinExistence type="inferred from homology"/>
<feature type="domain" description="ABC transporter" evidence="8">
    <location>
        <begin position="7"/>
        <end position="239"/>
    </location>
</feature>
<dbReference type="GO" id="GO:0005524">
    <property type="term" value="F:ATP binding"/>
    <property type="evidence" value="ECO:0007669"/>
    <property type="project" value="UniProtKB-KW"/>
</dbReference>
<protein>
    <submittedName>
        <fullName evidence="9">Oligopeptide/dipeptide ABC transporter, ATPase subunit</fullName>
    </submittedName>
</protein>
<keyword evidence="10" id="KW-1185">Reference proteome</keyword>
<keyword evidence="4" id="KW-1003">Cell membrane</keyword>
<dbReference type="GO" id="GO:0016887">
    <property type="term" value="F:ATP hydrolysis activity"/>
    <property type="evidence" value="ECO:0007669"/>
    <property type="project" value="InterPro"/>
</dbReference>
<dbReference type="STRING" id="469383.Cwoe_2229"/>
<evidence type="ECO:0000256" key="4">
    <source>
        <dbReference type="ARBA" id="ARBA00022475"/>
    </source>
</evidence>